<dbReference type="Proteomes" id="UP000050794">
    <property type="component" value="Unassembled WGS sequence"/>
</dbReference>
<keyword evidence="1" id="KW-1185">Reference proteome</keyword>
<evidence type="ECO:0000313" key="2">
    <source>
        <dbReference type="WBParaSite" id="TCNE_0000516901-mRNA-1"/>
    </source>
</evidence>
<name>A0A183U9J9_TOXCA</name>
<protein>
    <submittedName>
        <fullName evidence="2">Uncharacterized protein</fullName>
    </submittedName>
</protein>
<reference evidence="2" key="1">
    <citation type="submission" date="2016-06" db="UniProtKB">
        <authorList>
            <consortium name="WormBaseParasite"/>
        </authorList>
    </citation>
    <scope>IDENTIFICATION</scope>
</reference>
<evidence type="ECO:0000313" key="1">
    <source>
        <dbReference type="Proteomes" id="UP000050794"/>
    </source>
</evidence>
<dbReference type="AlphaFoldDB" id="A0A183U9J9"/>
<proteinExistence type="predicted"/>
<accession>A0A183U9J9</accession>
<organism evidence="1 2">
    <name type="scientific">Toxocara canis</name>
    <name type="common">Canine roundworm</name>
    <dbReference type="NCBI Taxonomy" id="6265"/>
    <lineage>
        <taxon>Eukaryota</taxon>
        <taxon>Metazoa</taxon>
        <taxon>Ecdysozoa</taxon>
        <taxon>Nematoda</taxon>
        <taxon>Chromadorea</taxon>
        <taxon>Rhabditida</taxon>
        <taxon>Spirurina</taxon>
        <taxon>Ascaridomorpha</taxon>
        <taxon>Ascaridoidea</taxon>
        <taxon>Toxocaridae</taxon>
        <taxon>Toxocara</taxon>
    </lineage>
</organism>
<sequence length="103" mass="11286">MIWKKLPSVREILNPVSLGFTRVGFEPTPPKRLVPKASALDHPAISQDTVWNLSTVGTRKSTSSGAWSDESGIRIHASEETGALNQRLRPFGHLANDISRLSP</sequence>
<dbReference type="WBParaSite" id="TCNE_0000516901-mRNA-1">
    <property type="protein sequence ID" value="TCNE_0000516901-mRNA-1"/>
    <property type="gene ID" value="TCNE_0000516901"/>
</dbReference>